<evidence type="ECO:0000313" key="2">
    <source>
        <dbReference type="Proteomes" id="UP000748332"/>
    </source>
</evidence>
<dbReference type="EMBL" id="JAGQLM010000044">
    <property type="protein sequence ID" value="MCA9374909.1"/>
    <property type="molecule type" value="Genomic_DNA"/>
</dbReference>
<organism evidence="1 2">
    <name type="scientific">Candidatus Dojkabacteria bacterium</name>
    <dbReference type="NCBI Taxonomy" id="2099670"/>
    <lineage>
        <taxon>Bacteria</taxon>
        <taxon>Candidatus Dojkabacteria</taxon>
    </lineage>
</organism>
<reference evidence="1" key="2">
    <citation type="journal article" date="2021" name="Microbiome">
        <title>Successional dynamics and alternative stable states in a saline activated sludge microbial community over 9 years.</title>
        <authorList>
            <person name="Wang Y."/>
            <person name="Ye J."/>
            <person name="Ju F."/>
            <person name="Liu L."/>
            <person name="Boyd J.A."/>
            <person name="Deng Y."/>
            <person name="Parks D.H."/>
            <person name="Jiang X."/>
            <person name="Yin X."/>
            <person name="Woodcroft B.J."/>
            <person name="Tyson G.W."/>
            <person name="Hugenholtz P."/>
            <person name="Polz M.F."/>
            <person name="Zhang T."/>
        </authorList>
    </citation>
    <scope>NUCLEOTIDE SEQUENCE</scope>
    <source>
        <strain evidence="1">HKST-UBA16</strain>
    </source>
</reference>
<dbReference type="Pfam" id="PF02643">
    <property type="entry name" value="DUF192"/>
    <property type="match status" value="1"/>
</dbReference>
<proteinExistence type="predicted"/>
<dbReference type="PANTHER" id="PTHR37953">
    <property type="entry name" value="UPF0127 PROTEIN MJ1496"/>
    <property type="match status" value="1"/>
</dbReference>
<protein>
    <submittedName>
        <fullName evidence="1">DUF192 domain-containing protein</fullName>
    </submittedName>
</protein>
<gene>
    <name evidence="1" type="ORF">KC622_01105</name>
</gene>
<dbReference type="InterPro" id="IPR003795">
    <property type="entry name" value="DUF192"/>
</dbReference>
<dbReference type="PROSITE" id="PS51257">
    <property type="entry name" value="PROKAR_LIPOPROTEIN"/>
    <property type="match status" value="1"/>
</dbReference>
<sequence length="178" mass="20086">MKKVQRKQLIAILILLLVSLACIIISAVKVSREDPYLRLKNNLEKDNGFEYTNSYIVFRTSEGDKRVEVEVADSADKRTLGLMFRERLEDGSGILFIFDTEVDHPFWMKNTLIPLDMIFIGGSDQVVALIENATPCEKDPCTRYFPGEKYDRVVEVNSGWVGENGVEVGDPVVITQAP</sequence>
<dbReference type="Gene3D" id="2.60.120.1140">
    <property type="entry name" value="Protein of unknown function DUF192"/>
    <property type="match status" value="1"/>
</dbReference>
<evidence type="ECO:0000313" key="1">
    <source>
        <dbReference type="EMBL" id="MCA9374909.1"/>
    </source>
</evidence>
<dbReference type="InterPro" id="IPR038695">
    <property type="entry name" value="Saro_0823-like_sf"/>
</dbReference>
<comment type="caution">
    <text evidence="1">The sequence shown here is derived from an EMBL/GenBank/DDBJ whole genome shotgun (WGS) entry which is preliminary data.</text>
</comment>
<dbReference type="PANTHER" id="PTHR37953:SF1">
    <property type="entry name" value="UPF0127 PROTEIN MJ1496"/>
    <property type="match status" value="1"/>
</dbReference>
<reference evidence="1" key="1">
    <citation type="submission" date="2020-04" db="EMBL/GenBank/DDBJ databases">
        <authorList>
            <person name="Zhang T."/>
        </authorList>
    </citation>
    <scope>NUCLEOTIDE SEQUENCE</scope>
    <source>
        <strain evidence="1">HKST-UBA16</strain>
    </source>
</reference>
<accession>A0A955HYR6</accession>
<dbReference type="AlphaFoldDB" id="A0A955HYR6"/>
<name>A0A955HYR6_9BACT</name>
<dbReference type="Proteomes" id="UP000748332">
    <property type="component" value="Unassembled WGS sequence"/>
</dbReference>